<comment type="caution">
    <text evidence="3">The sequence shown here is derived from an EMBL/GenBank/DDBJ whole genome shotgun (WGS) entry which is preliminary data.</text>
</comment>
<evidence type="ECO:0000313" key="3">
    <source>
        <dbReference type="EMBL" id="GAA1805424.1"/>
    </source>
</evidence>
<proteinExistence type="predicted"/>
<evidence type="ECO:0000256" key="1">
    <source>
        <dbReference type="SAM" id="MobiDB-lite"/>
    </source>
</evidence>
<feature type="region of interest" description="Disordered" evidence="1">
    <location>
        <begin position="1"/>
        <end position="21"/>
    </location>
</feature>
<accession>A0ABN2M126</accession>
<keyword evidence="2" id="KW-0812">Transmembrane</keyword>
<evidence type="ECO:0000313" key="4">
    <source>
        <dbReference type="Proteomes" id="UP001500002"/>
    </source>
</evidence>
<evidence type="ECO:0000256" key="2">
    <source>
        <dbReference type="SAM" id="Phobius"/>
    </source>
</evidence>
<feature type="transmembrane region" description="Helical" evidence="2">
    <location>
        <begin position="132"/>
        <end position="153"/>
    </location>
</feature>
<gene>
    <name evidence="3" type="ORF">GCM10009749_11920</name>
</gene>
<name>A0ABN2M126_9MICO</name>
<dbReference type="Proteomes" id="UP001500002">
    <property type="component" value="Unassembled WGS sequence"/>
</dbReference>
<organism evidence="3 4">
    <name type="scientific">Agromyces neolithicus</name>
    <dbReference type="NCBI Taxonomy" id="269420"/>
    <lineage>
        <taxon>Bacteria</taxon>
        <taxon>Bacillati</taxon>
        <taxon>Actinomycetota</taxon>
        <taxon>Actinomycetes</taxon>
        <taxon>Micrococcales</taxon>
        <taxon>Microbacteriaceae</taxon>
        <taxon>Agromyces</taxon>
    </lineage>
</organism>
<feature type="transmembrane region" description="Helical" evidence="2">
    <location>
        <begin position="48"/>
        <end position="72"/>
    </location>
</feature>
<dbReference type="EMBL" id="BAAANJ010000004">
    <property type="protein sequence ID" value="GAA1805424.1"/>
    <property type="molecule type" value="Genomic_DNA"/>
</dbReference>
<protein>
    <submittedName>
        <fullName evidence="3">Uncharacterized protein</fullName>
    </submittedName>
</protein>
<keyword evidence="2" id="KW-0472">Membrane</keyword>
<sequence length="163" mass="17079">MTQTHSLRLPRTHAPQVPRAAARHVERVRVEADSAPQSRRHSTASIELTLWAVFTAATPFAIGIGMLGSLLRAEAGHGFGGYDVLFYSGLAAGIAAGVFALALGAWPWAASLVASPALIVAIGSVFDGDWVLMALLASPILVLAGIAGVLVTARRATDRTWEL</sequence>
<reference evidence="3 4" key="1">
    <citation type="journal article" date="2019" name="Int. J. Syst. Evol. Microbiol.">
        <title>The Global Catalogue of Microorganisms (GCM) 10K type strain sequencing project: providing services to taxonomists for standard genome sequencing and annotation.</title>
        <authorList>
            <consortium name="The Broad Institute Genomics Platform"/>
            <consortium name="The Broad Institute Genome Sequencing Center for Infectious Disease"/>
            <person name="Wu L."/>
            <person name="Ma J."/>
        </authorList>
    </citation>
    <scope>NUCLEOTIDE SEQUENCE [LARGE SCALE GENOMIC DNA]</scope>
    <source>
        <strain evidence="3 4">JCM 14322</strain>
    </source>
</reference>
<feature type="transmembrane region" description="Helical" evidence="2">
    <location>
        <begin position="84"/>
        <end position="103"/>
    </location>
</feature>
<keyword evidence="4" id="KW-1185">Reference proteome</keyword>
<keyword evidence="2" id="KW-1133">Transmembrane helix</keyword>
<dbReference type="RefSeq" id="WP_344294436.1">
    <property type="nucleotide sequence ID" value="NZ_BAAANJ010000004.1"/>
</dbReference>